<reference evidence="8" key="2">
    <citation type="submission" date="2023-01" db="EMBL/GenBank/DDBJ databases">
        <title>Draft genome sequence of Paraferrimonas sedimenticola strain NBRC 101628.</title>
        <authorList>
            <person name="Sun Q."/>
            <person name="Mori K."/>
        </authorList>
    </citation>
    <scope>NUCLEOTIDE SEQUENCE</scope>
    <source>
        <strain evidence="8">NBRC 101628</strain>
    </source>
</reference>
<feature type="domain" description="Membrane transport protein MMPL" evidence="7">
    <location>
        <begin position="175"/>
        <end position="394"/>
    </location>
</feature>
<keyword evidence="4 6" id="KW-1133">Transmembrane helix</keyword>
<evidence type="ECO:0000256" key="2">
    <source>
        <dbReference type="ARBA" id="ARBA00022475"/>
    </source>
</evidence>
<dbReference type="PANTHER" id="PTHR33406">
    <property type="entry name" value="MEMBRANE PROTEIN MJ1562-RELATED"/>
    <property type="match status" value="1"/>
</dbReference>
<evidence type="ECO:0000256" key="5">
    <source>
        <dbReference type="ARBA" id="ARBA00023136"/>
    </source>
</evidence>
<dbReference type="InterPro" id="IPR004869">
    <property type="entry name" value="MMPL_dom"/>
</dbReference>
<keyword evidence="2" id="KW-1003">Cell membrane</keyword>
<keyword evidence="3 6" id="KW-0812">Transmembrane</keyword>
<feature type="transmembrane region" description="Helical" evidence="6">
    <location>
        <begin position="626"/>
        <end position="647"/>
    </location>
</feature>
<feature type="transmembrane region" description="Helical" evidence="6">
    <location>
        <begin position="736"/>
        <end position="758"/>
    </location>
</feature>
<evidence type="ECO:0000313" key="8">
    <source>
        <dbReference type="EMBL" id="GLP97038.1"/>
    </source>
</evidence>
<comment type="subcellular location">
    <subcellularLocation>
        <location evidence="1">Cell membrane</location>
        <topology evidence="1">Multi-pass membrane protein</topology>
    </subcellularLocation>
</comment>
<name>A0AA37RXA6_9GAMM</name>
<evidence type="ECO:0000256" key="3">
    <source>
        <dbReference type="ARBA" id="ARBA00022692"/>
    </source>
</evidence>
<keyword evidence="5 6" id="KW-0472">Membrane</keyword>
<feature type="transmembrane region" description="Helical" evidence="6">
    <location>
        <begin position="277"/>
        <end position="298"/>
    </location>
</feature>
<dbReference type="EMBL" id="BSNC01000005">
    <property type="protein sequence ID" value="GLP97038.1"/>
    <property type="molecule type" value="Genomic_DNA"/>
</dbReference>
<evidence type="ECO:0000259" key="7">
    <source>
        <dbReference type="Pfam" id="PF03176"/>
    </source>
</evidence>
<dbReference type="PANTHER" id="PTHR33406:SF13">
    <property type="entry name" value="MEMBRANE PROTEIN YDFJ"/>
    <property type="match status" value="1"/>
</dbReference>
<comment type="caution">
    <text evidence="8">The sequence shown here is derived from an EMBL/GenBank/DDBJ whole genome shotgun (WGS) entry which is preliminary data.</text>
</comment>
<dbReference type="Pfam" id="PF03176">
    <property type="entry name" value="MMPL"/>
    <property type="match status" value="1"/>
</dbReference>
<proteinExistence type="predicted"/>
<feature type="transmembrane region" description="Helical" evidence="6">
    <location>
        <begin position="251"/>
        <end position="270"/>
    </location>
</feature>
<feature type="transmembrane region" description="Helical" evidence="6">
    <location>
        <begin position="654"/>
        <end position="675"/>
    </location>
</feature>
<feature type="transmembrane region" description="Helical" evidence="6">
    <location>
        <begin position="422"/>
        <end position="441"/>
    </location>
</feature>
<evidence type="ECO:0000256" key="4">
    <source>
        <dbReference type="ARBA" id="ARBA00022989"/>
    </source>
</evidence>
<protein>
    <submittedName>
        <fullName evidence="8">Membrane protein</fullName>
    </submittedName>
</protein>
<dbReference type="Proteomes" id="UP001161422">
    <property type="component" value="Unassembled WGS sequence"/>
</dbReference>
<dbReference type="AlphaFoldDB" id="A0AA37RXA6"/>
<evidence type="ECO:0000256" key="1">
    <source>
        <dbReference type="ARBA" id="ARBA00004651"/>
    </source>
</evidence>
<feature type="transmembrane region" description="Helical" evidence="6">
    <location>
        <begin position="712"/>
        <end position="730"/>
    </location>
</feature>
<keyword evidence="9" id="KW-1185">Reference proteome</keyword>
<dbReference type="InterPro" id="IPR050545">
    <property type="entry name" value="Mycobact_MmpL"/>
</dbReference>
<gene>
    <name evidence="8" type="ORF">GCM10007895_23440</name>
</gene>
<feature type="transmembrane region" description="Helical" evidence="6">
    <location>
        <begin position="369"/>
        <end position="391"/>
    </location>
</feature>
<evidence type="ECO:0000256" key="6">
    <source>
        <dbReference type="SAM" id="Phobius"/>
    </source>
</evidence>
<dbReference type="Gene3D" id="1.20.1640.10">
    <property type="entry name" value="Multidrug efflux transporter AcrB transmembrane domain"/>
    <property type="match status" value="2"/>
</dbReference>
<feature type="transmembrane region" description="Helical" evidence="6">
    <location>
        <begin position="12"/>
        <end position="29"/>
    </location>
</feature>
<accession>A0AA37RXA6</accession>
<reference evidence="8" key="1">
    <citation type="journal article" date="2014" name="Int. J. Syst. Evol. Microbiol.">
        <title>Complete genome sequence of Corynebacterium casei LMG S-19264T (=DSM 44701T), isolated from a smear-ripened cheese.</title>
        <authorList>
            <consortium name="US DOE Joint Genome Institute (JGI-PGF)"/>
            <person name="Walter F."/>
            <person name="Albersmeier A."/>
            <person name="Kalinowski J."/>
            <person name="Ruckert C."/>
        </authorList>
    </citation>
    <scope>NUCLEOTIDE SEQUENCE</scope>
    <source>
        <strain evidence="8">NBRC 101628</strain>
    </source>
</reference>
<dbReference type="SUPFAM" id="SSF82866">
    <property type="entry name" value="Multidrug efflux transporter AcrB transmembrane domain"/>
    <property type="match status" value="2"/>
</dbReference>
<sequence>MPASNNKRLRFIVWLVAMATMLVGMLTMGRHASVIDTDFMALLPDSERSPLAQLAVEDAARKMERRLLFIIESDDEQQAKAAAVQWQAYLDNWEFVTRIDSQRQQMQMFELLFPARYQLLDSSARQWLEAEQHQQVTQRALQSIYSPFSGVTANELSQDPWLLFRNFSNQGAEKNRFSLVQGQLLSNQNGRFQFFIQGELAASPYQFETHEKIQHLMSEASRLQRETGVDIYYQGVGFFVEEAAAAAQSEISIIGGGSLAAVVILILSVFRSVRPLALCLFSVGTGVLSALFATVVVFGSVHSFTLVLGASLIGVSVDYAFHYLSLRACTINAWRPHSAIQKLKPVLLLGLVSSCLAYSGLGLTGFPALIQLALFSSVGLSAALLAVLLIYPQLTQSPAQHNPINFARAIHEIVERYGSSRFNVGLIGLLLIVSAFGLQRLEFNDDVRHLQSASERLIKHEQAVTALTGFDQSQQWLVLLGSTQEDLRQAEQELENQLQDFIKKGTISGFNSVHQFVPSTALQQQNYLLSEQLIEKQSADIQASLGLDRIVQLPEFQAVTWQQVEQAAAGLPYLAGQLEQGTHYSIITLQGLHPDSTINGLKTDIPGVQVLFVARAQEVSALMHHYRYQVLLLVAIACALVFGLLTIKLTIKDAFAVVTPPLFACLLALAVPGLLGISANLFNVVALLLILGISLDYSLFLRFHGDQVHSTMAVLLAGITTLLSFGLMGLSSNFAVSSFGMTISVGILASWLLAPAIAGRKHFRKVIQCPAS</sequence>
<evidence type="ECO:0000313" key="9">
    <source>
        <dbReference type="Proteomes" id="UP001161422"/>
    </source>
</evidence>
<dbReference type="GO" id="GO:0005886">
    <property type="term" value="C:plasma membrane"/>
    <property type="evidence" value="ECO:0007669"/>
    <property type="project" value="UniProtKB-SubCell"/>
</dbReference>
<organism evidence="8 9">
    <name type="scientific">Paraferrimonas sedimenticola</name>
    <dbReference type="NCBI Taxonomy" id="375674"/>
    <lineage>
        <taxon>Bacteria</taxon>
        <taxon>Pseudomonadati</taxon>
        <taxon>Pseudomonadota</taxon>
        <taxon>Gammaproteobacteria</taxon>
        <taxon>Alteromonadales</taxon>
        <taxon>Ferrimonadaceae</taxon>
        <taxon>Paraferrimonas</taxon>
    </lineage>
</organism>
<feature type="transmembrane region" description="Helical" evidence="6">
    <location>
        <begin position="681"/>
        <end position="700"/>
    </location>
</feature>
<feature type="transmembrane region" description="Helical" evidence="6">
    <location>
        <begin position="345"/>
        <end position="363"/>
    </location>
</feature>
<feature type="transmembrane region" description="Helical" evidence="6">
    <location>
        <begin position="304"/>
        <end position="324"/>
    </location>
</feature>